<evidence type="ECO:0000313" key="1">
    <source>
        <dbReference type="EMBL" id="KAA5543865.1"/>
    </source>
</evidence>
<keyword evidence="2" id="KW-1185">Reference proteome</keyword>
<dbReference type="EMBL" id="VWOX01000005">
    <property type="protein sequence ID" value="KAA5543865.1"/>
    <property type="molecule type" value="Genomic_DNA"/>
</dbReference>
<dbReference type="AlphaFoldDB" id="A0A5M6DF93"/>
<protein>
    <submittedName>
        <fullName evidence="1">Uncharacterized protein</fullName>
    </submittedName>
</protein>
<evidence type="ECO:0000313" key="2">
    <source>
        <dbReference type="Proteomes" id="UP000324479"/>
    </source>
</evidence>
<name>A0A5M6DF93_9BACT</name>
<sequence length="160" mass="18630">MIDYSYLHEIEFIEFKTKIPRSRQSLAQCLLREGFTLHDDLFCVDRTDKVPPWQHPSIIETSVIDQQDEVYDYSEGVWDCLQLKYLLAFLPFDFAGQFVECAQRLSERLNIRPEYGGRIITAKALYAKLETAKSEVLKETGELPGTENLAIFIQSTYPRR</sequence>
<dbReference type="Proteomes" id="UP000324479">
    <property type="component" value="Unassembled WGS sequence"/>
</dbReference>
<comment type="caution">
    <text evidence="1">The sequence shown here is derived from an EMBL/GenBank/DDBJ whole genome shotgun (WGS) entry which is preliminary data.</text>
</comment>
<accession>A0A5M6DF93</accession>
<reference evidence="1 2" key="1">
    <citation type="submission" date="2019-08" db="EMBL/GenBank/DDBJ databases">
        <authorList>
            <person name="Dhanesh K."/>
            <person name="Kumar G."/>
            <person name="Sasikala C."/>
            <person name="Venkata Ramana C."/>
        </authorList>
    </citation>
    <scope>NUCLEOTIDE SEQUENCE [LARGE SCALE GENOMIC DNA]</scope>
    <source>
        <strain evidence="1 2">JC645</strain>
    </source>
</reference>
<dbReference type="RefSeq" id="WP_150076617.1">
    <property type="nucleotide sequence ID" value="NZ_VWOX01000005.1"/>
</dbReference>
<proteinExistence type="predicted"/>
<organism evidence="1 2">
    <name type="scientific">Roseiconus nitratireducens</name>
    <dbReference type="NCBI Taxonomy" id="2605748"/>
    <lineage>
        <taxon>Bacteria</taxon>
        <taxon>Pseudomonadati</taxon>
        <taxon>Planctomycetota</taxon>
        <taxon>Planctomycetia</taxon>
        <taxon>Pirellulales</taxon>
        <taxon>Pirellulaceae</taxon>
        <taxon>Roseiconus</taxon>
    </lineage>
</organism>
<gene>
    <name evidence="1" type="ORF">FYK55_11900</name>
</gene>